<feature type="transmembrane region" description="Helical" evidence="1">
    <location>
        <begin position="142"/>
        <end position="159"/>
    </location>
</feature>
<dbReference type="RefSeq" id="WP_027471528.1">
    <property type="nucleotide sequence ID" value="NZ_BAMD01000012.1"/>
</dbReference>
<comment type="caution">
    <text evidence="2">The sequence shown here is derived from an EMBL/GenBank/DDBJ whole genome shotgun (WGS) entry which is preliminary data.</text>
</comment>
<organism evidence="2 3">
    <name type="scientific">Saccharicrinis fermentans DSM 9555 = JCM 21142</name>
    <dbReference type="NCBI Taxonomy" id="869213"/>
    <lineage>
        <taxon>Bacteria</taxon>
        <taxon>Pseudomonadati</taxon>
        <taxon>Bacteroidota</taxon>
        <taxon>Bacteroidia</taxon>
        <taxon>Marinilabiliales</taxon>
        <taxon>Marinilabiliaceae</taxon>
        <taxon>Saccharicrinis</taxon>
    </lineage>
</organism>
<gene>
    <name evidence="2" type="ORF">JCM21142_41373</name>
</gene>
<feature type="transmembrane region" description="Helical" evidence="1">
    <location>
        <begin position="66"/>
        <end position="87"/>
    </location>
</feature>
<dbReference type="eggNOG" id="ENOG5032S87">
    <property type="taxonomic scope" value="Bacteria"/>
</dbReference>
<dbReference type="AlphaFoldDB" id="W7Y3W9"/>
<feature type="transmembrane region" description="Helical" evidence="1">
    <location>
        <begin position="32"/>
        <end position="54"/>
    </location>
</feature>
<dbReference type="InterPro" id="IPR046737">
    <property type="entry name" value="DUF6629"/>
</dbReference>
<keyword evidence="1" id="KW-0472">Membrane</keyword>
<keyword evidence="3" id="KW-1185">Reference proteome</keyword>
<dbReference type="EMBL" id="BAMD01000012">
    <property type="protein sequence ID" value="GAF02732.1"/>
    <property type="molecule type" value="Genomic_DNA"/>
</dbReference>
<protein>
    <submittedName>
        <fullName evidence="2">Uncharacterized protein</fullName>
    </submittedName>
</protein>
<feature type="transmembrane region" description="Helical" evidence="1">
    <location>
        <begin position="99"/>
        <end position="119"/>
    </location>
</feature>
<dbReference type="OrthoDB" id="8441457at2"/>
<name>W7Y3W9_9BACT</name>
<reference evidence="2 3" key="1">
    <citation type="journal article" date="2014" name="Genome Announc.">
        <title>Draft Genome Sequence of Cytophaga fermentans JCM 21142T, a Facultative Anaerobe Isolated from Marine Mud.</title>
        <authorList>
            <person name="Starns D."/>
            <person name="Oshima K."/>
            <person name="Suda W."/>
            <person name="Iino T."/>
            <person name="Yuki M."/>
            <person name="Inoue J."/>
            <person name="Kitamura K."/>
            <person name="Iida T."/>
            <person name="Darby A."/>
            <person name="Hattori M."/>
            <person name="Ohkuma M."/>
        </authorList>
    </citation>
    <scope>NUCLEOTIDE SEQUENCE [LARGE SCALE GENOMIC DNA]</scope>
    <source>
        <strain evidence="2 3">JCM 21142</strain>
    </source>
</reference>
<feature type="transmembrane region" description="Helical" evidence="1">
    <location>
        <begin position="189"/>
        <end position="207"/>
    </location>
</feature>
<feature type="transmembrane region" description="Helical" evidence="1">
    <location>
        <begin position="166"/>
        <end position="183"/>
    </location>
</feature>
<keyword evidence="1" id="KW-1133">Transmembrane helix</keyword>
<sequence>MCFSAEVSFGASAVISTVGVMAIRKSVNKEQLFLAMIPLLFGIQQFFEGVLWLALENTEYASWTPLATFGFLIFAQLIWPVWVPFSTLMIENNKKRKRLIGASLFLGIVLFFILGYRMIAYDVTAQIDHQHIFYTVGHFKSTNWWSGIFYLLPAAFPFVFSSYRHINYLGFLMLLFFVIAKVFYLKYMISVWCLFGAILSMYIFLILKRREMIR</sequence>
<keyword evidence="1" id="KW-0812">Transmembrane</keyword>
<evidence type="ECO:0000313" key="3">
    <source>
        <dbReference type="Proteomes" id="UP000019402"/>
    </source>
</evidence>
<evidence type="ECO:0000313" key="2">
    <source>
        <dbReference type="EMBL" id="GAF02732.1"/>
    </source>
</evidence>
<proteinExistence type="predicted"/>
<evidence type="ECO:0000256" key="1">
    <source>
        <dbReference type="SAM" id="Phobius"/>
    </source>
</evidence>
<dbReference type="Proteomes" id="UP000019402">
    <property type="component" value="Unassembled WGS sequence"/>
</dbReference>
<dbReference type="Pfam" id="PF20334">
    <property type="entry name" value="DUF6629"/>
    <property type="match status" value="1"/>
</dbReference>
<accession>W7Y3W9</accession>